<accession>A0A2A4G4Z5</accession>
<protein>
    <recommendedName>
        <fullName evidence="3">DUF4249 domain-containing protein</fullName>
    </recommendedName>
</protein>
<comment type="caution">
    <text evidence="1">The sequence shown here is derived from an EMBL/GenBank/DDBJ whole genome shotgun (WGS) entry which is preliminary data.</text>
</comment>
<dbReference type="AlphaFoldDB" id="A0A2A4G4Z5"/>
<reference evidence="1 2" key="1">
    <citation type="submission" date="2017-04" db="EMBL/GenBank/DDBJ databases">
        <title>A new member of the family Flavobacteriaceae isolated from ascidians.</title>
        <authorList>
            <person name="Chen L."/>
        </authorList>
    </citation>
    <scope>NUCLEOTIDE SEQUENCE [LARGE SCALE GENOMIC DNA]</scope>
    <source>
        <strain evidence="1 2">HQA918</strain>
    </source>
</reference>
<organism evidence="1 2">
    <name type="scientific">Sediminicola luteus</name>
    <dbReference type="NCBI Taxonomy" id="319238"/>
    <lineage>
        <taxon>Bacteria</taxon>
        <taxon>Pseudomonadati</taxon>
        <taxon>Bacteroidota</taxon>
        <taxon>Flavobacteriia</taxon>
        <taxon>Flavobacteriales</taxon>
        <taxon>Flavobacteriaceae</taxon>
        <taxon>Sediminicola</taxon>
    </lineage>
</organism>
<dbReference type="OrthoDB" id="1117838at2"/>
<dbReference type="RefSeq" id="WP_097442433.1">
    <property type="nucleotide sequence ID" value="NZ_NBWU01000004.1"/>
</dbReference>
<dbReference type="Proteomes" id="UP000219559">
    <property type="component" value="Unassembled WGS sequence"/>
</dbReference>
<gene>
    <name evidence="1" type="ORF">B7P33_10600</name>
</gene>
<evidence type="ECO:0000313" key="1">
    <source>
        <dbReference type="EMBL" id="PCE63717.1"/>
    </source>
</evidence>
<sequence>MKRFIFLLYCLPFFGCTEDNSLNDIDNFIVEGYLTNLEGIKQLRVKEVFDLNATSDPMQDITDAQIELVKAGEVFTLYYDENLAGYTNPNVYVDSGDIFGISVERNGRTASATTQVPMPTKDLGITPETIEIPEIKLEIGIQETLQQLMQNARFTVNWSNPDQLPHILIFELIQGEGPIFPENFPLPENIESLLRGFSLVSNPIITDTYTVPALSFPEYGEYRVYVYRVNQEYVDLFDTQKQDSRELIVAPSNVVNGLGIFTAMSGEVVTFRLSKPLP</sequence>
<keyword evidence="2" id="KW-1185">Reference proteome</keyword>
<evidence type="ECO:0000313" key="2">
    <source>
        <dbReference type="Proteomes" id="UP000219559"/>
    </source>
</evidence>
<evidence type="ECO:0008006" key="3">
    <source>
        <dbReference type="Google" id="ProtNLM"/>
    </source>
</evidence>
<name>A0A2A4G4Z5_9FLAO</name>
<proteinExistence type="predicted"/>
<dbReference type="EMBL" id="NBWU01000004">
    <property type="protein sequence ID" value="PCE63717.1"/>
    <property type="molecule type" value="Genomic_DNA"/>
</dbReference>